<name>A0A8H4RRN5_9HELO</name>
<reference evidence="1 2" key="1">
    <citation type="submission" date="2020-03" db="EMBL/GenBank/DDBJ databases">
        <title>Draft Genome Sequence of Cudoniella acicularis.</title>
        <authorList>
            <person name="Buettner E."/>
            <person name="Kellner H."/>
        </authorList>
    </citation>
    <scope>NUCLEOTIDE SEQUENCE [LARGE SCALE GENOMIC DNA]</scope>
    <source>
        <strain evidence="1 2">DSM 108380</strain>
    </source>
</reference>
<organism evidence="1 2">
    <name type="scientific">Cudoniella acicularis</name>
    <dbReference type="NCBI Taxonomy" id="354080"/>
    <lineage>
        <taxon>Eukaryota</taxon>
        <taxon>Fungi</taxon>
        <taxon>Dikarya</taxon>
        <taxon>Ascomycota</taxon>
        <taxon>Pezizomycotina</taxon>
        <taxon>Leotiomycetes</taxon>
        <taxon>Helotiales</taxon>
        <taxon>Tricladiaceae</taxon>
        <taxon>Cudoniella</taxon>
    </lineage>
</organism>
<comment type="caution">
    <text evidence="1">The sequence shown here is derived from an EMBL/GenBank/DDBJ whole genome shotgun (WGS) entry which is preliminary data.</text>
</comment>
<sequence length="112" mass="12536">MKAPTGSEGKALELFSAKHKTMQICNSSPDMVDVNDDRRTNEETCPILPYNVSKTRIYDAECLLFDDRKLKQKKVDECVAKYSDRALNALSTPEAISAIIQDSLQIKGNQNI</sequence>
<evidence type="ECO:0000313" key="2">
    <source>
        <dbReference type="Proteomes" id="UP000566819"/>
    </source>
</evidence>
<proteinExistence type="predicted"/>
<protein>
    <submittedName>
        <fullName evidence="1">Uncharacterized protein</fullName>
    </submittedName>
</protein>
<evidence type="ECO:0000313" key="1">
    <source>
        <dbReference type="EMBL" id="KAF4633715.1"/>
    </source>
</evidence>
<accession>A0A8H4RRN5</accession>
<gene>
    <name evidence="1" type="ORF">G7Y89_g4401</name>
</gene>
<keyword evidence="2" id="KW-1185">Reference proteome</keyword>
<dbReference type="Proteomes" id="UP000566819">
    <property type="component" value="Unassembled WGS sequence"/>
</dbReference>
<dbReference type="EMBL" id="JAAMPI010000237">
    <property type="protein sequence ID" value="KAF4633715.1"/>
    <property type="molecule type" value="Genomic_DNA"/>
</dbReference>
<dbReference type="AlphaFoldDB" id="A0A8H4RRN5"/>